<feature type="domain" description="GGDEF" evidence="4">
    <location>
        <begin position="474"/>
        <end position="609"/>
    </location>
</feature>
<dbReference type="GO" id="GO:0016020">
    <property type="term" value="C:membrane"/>
    <property type="evidence" value="ECO:0007669"/>
    <property type="project" value="InterPro"/>
</dbReference>
<dbReference type="Proteomes" id="UP000600101">
    <property type="component" value="Unassembled WGS sequence"/>
</dbReference>
<evidence type="ECO:0000259" key="3">
    <source>
        <dbReference type="PROSITE" id="PS50885"/>
    </source>
</evidence>
<dbReference type="SMART" id="SM00267">
    <property type="entry name" value="GGDEF"/>
    <property type="match status" value="1"/>
</dbReference>
<dbReference type="PROSITE" id="PS50883">
    <property type="entry name" value="EAL"/>
    <property type="match status" value="1"/>
</dbReference>
<dbReference type="InterPro" id="IPR029787">
    <property type="entry name" value="Nucleotide_cyclase"/>
</dbReference>
<dbReference type="CDD" id="cd01949">
    <property type="entry name" value="GGDEF"/>
    <property type="match status" value="1"/>
</dbReference>
<dbReference type="Gene3D" id="3.30.70.270">
    <property type="match status" value="1"/>
</dbReference>
<dbReference type="Gene3D" id="3.20.20.450">
    <property type="entry name" value="EAL domain"/>
    <property type="match status" value="1"/>
</dbReference>
<dbReference type="SMART" id="SM00052">
    <property type="entry name" value="EAL"/>
    <property type="match status" value="1"/>
</dbReference>
<evidence type="ECO:0000256" key="1">
    <source>
        <dbReference type="SAM" id="Phobius"/>
    </source>
</evidence>
<dbReference type="EMBL" id="JACOMF010000003">
    <property type="protein sequence ID" value="MBC4014479.1"/>
    <property type="molecule type" value="Genomic_DNA"/>
</dbReference>
<evidence type="ECO:0000259" key="4">
    <source>
        <dbReference type="PROSITE" id="PS50887"/>
    </source>
</evidence>
<keyword evidence="6" id="KW-1185">Reference proteome</keyword>
<dbReference type="FunFam" id="3.30.70.270:FF:000001">
    <property type="entry name" value="Diguanylate cyclase domain protein"/>
    <property type="match status" value="1"/>
</dbReference>
<accession>A0A9X0QVA6</accession>
<dbReference type="Pfam" id="PF00563">
    <property type="entry name" value="EAL"/>
    <property type="match status" value="1"/>
</dbReference>
<name>A0A9X0QVA6_9PROT</name>
<dbReference type="PANTHER" id="PTHR44757">
    <property type="entry name" value="DIGUANYLATE CYCLASE DGCP"/>
    <property type="match status" value="1"/>
</dbReference>
<keyword evidence="1" id="KW-0812">Transmembrane</keyword>
<dbReference type="InterPro" id="IPR000160">
    <property type="entry name" value="GGDEF_dom"/>
</dbReference>
<feature type="domain" description="EAL" evidence="2">
    <location>
        <begin position="618"/>
        <end position="868"/>
    </location>
</feature>
<dbReference type="Pfam" id="PF00990">
    <property type="entry name" value="GGDEF"/>
    <property type="match status" value="1"/>
</dbReference>
<dbReference type="Gene3D" id="6.10.340.10">
    <property type="match status" value="1"/>
</dbReference>
<dbReference type="PROSITE" id="PS50885">
    <property type="entry name" value="HAMP"/>
    <property type="match status" value="1"/>
</dbReference>
<protein>
    <submittedName>
        <fullName evidence="5">EAL domain-containing protein</fullName>
    </submittedName>
</protein>
<evidence type="ECO:0000259" key="2">
    <source>
        <dbReference type="PROSITE" id="PS50883"/>
    </source>
</evidence>
<dbReference type="CDD" id="cd01948">
    <property type="entry name" value="EAL"/>
    <property type="match status" value="1"/>
</dbReference>
<dbReference type="InterPro" id="IPR052155">
    <property type="entry name" value="Biofilm_reg_signaling"/>
</dbReference>
<dbReference type="InterPro" id="IPR035919">
    <property type="entry name" value="EAL_sf"/>
</dbReference>
<dbReference type="NCBIfam" id="TIGR00254">
    <property type="entry name" value="GGDEF"/>
    <property type="match status" value="1"/>
</dbReference>
<dbReference type="PANTHER" id="PTHR44757:SF2">
    <property type="entry name" value="BIOFILM ARCHITECTURE MAINTENANCE PROTEIN MBAA"/>
    <property type="match status" value="1"/>
</dbReference>
<proteinExistence type="predicted"/>
<dbReference type="GO" id="GO:0003824">
    <property type="term" value="F:catalytic activity"/>
    <property type="evidence" value="ECO:0007669"/>
    <property type="project" value="UniProtKB-ARBA"/>
</dbReference>
<gene>
    <name evidence="5" type="ORF">H7965_04000</name>
</gene>
<dbReference type="InterPro" id="IPR001633">
    <property type="entry name" value="EAL_dom"/>
</dbReference>
<dbReference type="InterPro" id="IPR003660">
    <property type="entry name" value="HAMP_dom"/>
</dbReference>
<keyword evidence="1" id="KW-0472">Membrane</keyword>
<dbReference type="AlphaFoldDB" id="A0A9X0QVA6"/>
<reference evidence="5" key="1">
    <citation type="submission" date="2020-08" db="EMBL/GenBank/DDBJ databases">
        <authorList>
            <person name="Hu Y."/>
            <person name="Nguyen S.V."/>
            <person name="Li F."/>
            <person name="Fanning S."/>
        </authorList>
    </citation>
    <scope>NUCLEOTIDE SEQUENCE</scope>
    <source>
        <strain evidence="5">SYSU D8009</strain>
    </source>
</reference>
<dbReference type="PROSITE" id="PS50887">
    <property type="entry name" value="GGDEF"/>
    <property type="match status" value="1"/>
</dbReference>
<feature type="transmembrane region" description="Helical" evidence="1">
    <location>
        <begin position="371"/>
        <end position="393"/>
    </location>
</feature>
<keyword evidence="1" id="KW-1133">Transmembrane helix</keyword>
<evidence type="ECO:0000313" key="5">
    <source>
        <dbReference type="EMBL" id="MBC4014479.1"/>
    </source>
</evidence>
<dbReference type="InterPro" id="IPR043128">
    <property type="entry name" value="Rev_trsase/Diguanyl_cyclase"/>
</dbReference>
<dbReference type="SUPFAM" id="SSF55073">
    <property type="entry name" value="Nucleotide cyclase"/>
    <property type="match status" value="1"/>
</dbReference>
<feature type="domain" description="HAMP" evidence="3">
    <location>
        <begin position="395"/>
        <end position="448"/>
    </location>
</feature>
<organism evidence="5 6">
    <name type="scientific">Siccirubricoccus deserti</name>
    <dbReference type="NCBI Taxonomy" id="2013562"/>
    <lineage>
        <taxon>Bacteria</taxon>
        <taxon>Pseudomonadati</taxon>
        <taxon>Pseudomonadota</taxon>
        <taxon>Alphaproteobacteria</taxon>
        <taxon>Acetobacterales</taxon>
        <taxon>Roseomonadaceae</taxon>
        <taxon>Siccirubricoccus</taxon>
    </lineage>
</organism>
<comment type="caution">
    <text evidence="5">The sequence shown here is derived from an EMBL/GenBank/DDBJ whole genome shotgun (WGS) entry which is preliminary data.</text>
</comment>
<sequence>MTRLPATAAPAWFVRRAGRLGLRARLILAFLSIALLVGLSGAASGILALRGRASIGLLADVATPLRIESGELRLTAAQMQATLLAALASRDTDDAALDAQLAAFAALGRDAEAALERMRGLAARAGVALPLEDAAAAGQEIRLMAGMVAAHRQRRAATHEARARHRRFEAANHAFSFATLQINTAIEHGMAEAARQLRRGTAEGRLPASQQIALTDTMAGVLQPALRAVAILIQARLGLNAQADAFLGVTDTAALAAREEAARQALGATTSALHALTHRLAAAGRHMPRDPAAEARLAAAVAEFDATLFGGDGVFAYRRAALAAAAAVTQGERALRQADDDLARALASTAALAEQLEAEARSGADAAARQLLLALAATALGGIGLAVLLGIAFTRRLLQPLSRLDDAIRGVSEGRLDTRLANAARGDEVDAMAATMLDRVAHLATHDALTGLPNRALFRDRLDQALAHARRAGGTVAVHCIDLDRFKEVNDTLGHAAGDRLLTQVATRLADCLRDTDTLARLGGDEFAVVQCDSRQPQDAETLARRMVAVLAEPFDLAGHQAVVGTSIGIALRAGAEALVDPALLLQEADVALYQAKDAGRGTWRFFEAEMNRRLQARKALEADLRRALAESRFTLHYQPQVDLDGRRLVGAEALLRWDHPTHGPLRPAQFIPLAEETGLIGPIGAWALAEACRQAVAWPSLPRIAVNISAGQFRRAGFVAMVERTLRETGLPPQRLELEVPEALLLVDTEAVIAGLARLRSLGVSIAMDDFGTGSSSLGTLRRFAFDRIKIDRSFVQGLRPEGEAMAIIRAVLGMSRALGIRTHAGGVEDERQAALLKGEGCEEVQGYLFGRPMTAEAFTTMLAARPPELALAGA</sequence>
<evidence type="ECO:0000313" key="6">
    <source>
        <dbReference type="Proteomes" id="UP000600101"/>
    </source>
</evidence>
<dbReference type="GO" id="GO:0007165">
    <property type="term" value="P:signal transduction"/>
    <property type="evidence" value="ECO:0007669"/>
    <property type="project" value="InterPro"/>
</dbReference>
<dbReference type="SUPFAM" id="SSF141868">
    <property type="entry name" value="EAL domain-like"/>
    <property type="match status" value="1"/>
</dbReference>
<dbReference type="RefSeq" id="WP_186769247.1">
    <property type="nucleotide sequence ID" value="NZ_JACOMF010000003.1"/>
</dbReference>